<evidence type="ECO:0000313" key="2">
    <source>
        <dbReference type="Proteomes" id="UP000807716"/>
    </source>
</evidence>
<organism evidence="1 2">
    <name type="scientific">Actinomortierella ambigua</name>
    <dbReference type="NCBI Taxonomy" id="1343610"/>
    <lineage>
        <taxon>Eukaryota</taxon>
        <taxon>Fungi</taxon>
        <taxon>Fungi incertae sedis</taxon>
        <taxon>Mucoromycota</taxon>
        <taxon>Mortierellomycotina</taxon>
        <taxon>Mortierellomycetes</taxon>
        <taxon>Mortierellales</taxon>
        <taxon>Mortierellaceae</taxon>
        <taxon>Actinomortierella</taxon>
    </lineage>
</organism>
<dbReference type="EMBL" id="JAAAJB010000353">
    <property type="protein sequence ID" value="KAG0257633.1"/>
    <property type="molecule type" value="Genomic_DNA"/>
</dbReference>
<dbReference type="Proteomes" id="UP000807716">
    <property type="component" value="Unassembled WGS sequence"/>
</dbReference>
<sequence length="132" mass="14798">MAGADFVQHLRKLPEKPDDSGYEYLVFGNTAAEMFSEYPGKVHNDHLYIFSATFDKCEPSRAFAQGEPKRGPHTEIASRKSAYDLSLQVKFDHSLAKMYKPLPYDSHDYSVYRGDGWAESSGVDIKGGEVAK</sequence>
<gene>
    <name evidence="1" type="ORF">DFQ27_005023</name>
</gene>
<keyword evidence="2" id="KW-1185">Reference proteome</keyword>
<proteinExistence type="predicted"/>
<accession>A0A9P6U360</accession>
<name>A0A9P6U360_9FUNG</name>
<comment type="caution">
    <text evidence="1">The sequence shown here is derived from an EMBL/GenBank/DDBJ whole genome shotgun (WGS) entry which is preliminary data.</text>
</comment>
<evidence type="ECO:0000313" key="1">
    <source>
        <dbReference type="EMBL" id="KAG0257633.1"/>
    </source>
</evidence>
<dbReference type="AlphaFoldDB" id="A0A9P6U360"/>
<reference evidence="1" key="1">
    <citation type="journal article" date="2020" name="Fungal Divers.">
        <title>Resolving the Mortierellaceae phylogeny through synthesis of multi-gene phylogenetics and phylogenomics.</title>
        <authorList>
            <person name="Vandepol N."/>
            <person name="Liber J."/>
            <person name="Desiro A."/>
            <person name="Na H."/>
            <person name="Kennedy M."/>
            <person name="Barry K."/>
            <person name="Grigoriev I.V."/>
            <person name="Miller A.N."/>
            <person name="O'Donnell K."/>
            <person name="Stajich J.E."/>
            <person name="Bonito G."/>
        </authorList>
    </citation>
    <scope>NUCLEOTIDE SEQUENCE</scope>
    <source>
        <strain evidence="1">BC1065</strain>
    </source>
</reference>
<protein>
    <submittedName>
        <fullName evidence="1">Uncharacterized protein</fullName>
    </submittedName>
</protein>